<accession>A0A1H3G8U2</accession>
<reference evidence="6" key="1">
    <citation type="submission" date="2016-10" db="EMBL/GenBank/DDBJ databases">
        <authorList>
            <person name="Varghese N."/>
            <person name="Submissions S."/>
        </authorList>
    </citation>
    <scope>NUCLEOTIDE SEQUENCE [LARGE SCALE GENOMIC DNA]</scope>
    <source>
        <strain evidence="6">DSM 45422</strain>
    </source>
</reference>
<name>A0A1H3G8U2_9ACTN</name>
<feature type="binding site" evidence="4">
    <location>
        <position position="317"/>
    </location>
    <ligand>
        <name>Mg(2+)</name>
        <dbReference type="ChEBI" id="CHEBI:18420"/>
        <label>1</label>
        <note>catalytic</note>
    </ligand>
</feature>
<comment type="cofactor">
    <cofactor evidence="4">
        <name>Mg(2+)</name>
        <dbReference type="ChEBI" id="CHEBI:18420"/>
    </cofactor>
</comment>
<dbReference type="GO" id="GO:0007165">
    <property type="term" value="P:signal transduction"/>
    <property type="evidence" value="ECO:0007669"/>
    <property type="project" value="TreeGrafter"/>
</dbReference>
<proteinExistence type="predicted"/>
<dbReference type="STRING" id="1137993.SAMN05660209_01756"/>
<dbReference type="PANTHER" id="PTHR20854">
    <property type="entry name" value="INOSITOL MONOPHOSPHATASE"/>
    <property type="match status" value="1"/>
</dbReference>
<feature type="binding site" evidence="4">
    <location>
        <position position="202"/>
    </location>
    <ligand>
        <name>Mg(2+)</name>
        <dbReference type="ChEBI" id="CHEBI:18420"/>
        <label>1</label>
        <note>catalytic</note>
    </ligand>
</feature>
<dbReference type="OrthoDB" id="5414450at2"/>
<evidence type="ECO:0000256" key="4">
    <source>
        <dbReference type="PIRSR" id="PIRSR600760-2"/>
    </source>
</evidence>
<dbReference type="Gene3D" id="3.40.190.80">
    <property type="match status" value="1"/>
</dbReference>
<sequence>MAEPQLQERPDPVPLDLRVATGSREVQAAARALGVAPAALATALPDPGLRLLVDGRGAVALLRREWGADGHAEAVLVRGQGARIDRPTVLAAASAWGCERVRDARRDDVVPVPAPPDDAPLADRFLHLAALAATRVEVAVALARDAGQETTKADGSPSLGADEAAHLAAAHALRPLGVAVLSEERADRPVPVDQPWVVLDPLDGTGNFRAGLAPWAFSAALVRDGRPVAGLVADLSSGRRWSGAVGSGAYRDGVPVRPRDAGTVVAPTAPSGSAVQVPRTARRVRVTGCTAVDVCLVADGAAGAWQNLDRSGTHVHDVAGGLALLAAAGGVALTPDGEPLVLRPDTETLIRFVAAGTEQRARELLRELT</sequence>
<dbReference type="PRINTS" id="PR00377">
    <property type="entry name" value="IMPHPHTASES"/>
</dbReference>
<evidence type="ECO:0000313" key="5">
    <source>
        <dbReference type="EMBL" id="SDX98914.1"/>
    </source>
</evidence>
<dbReference type="AlphaFoldDB" id="A0A1H3G8U2"/>
<dbReference type="Proteomes" id="UP000198921">
    <property type="component" value="Unassembled WGS sequence"/>
</dbReference>
<feature type="binding site" evidence="4">
    <location>
        <position position="200"/>
    </location>
    <ligand>
        <name>Mg(2+)</name>
        <dbReference type="ChEBI" id="CHEBI:18420"/>
        <label>1</label>
        <note>catalytic</note>
    </ligand>
</feature>
<protein>
    <submittedName>
        <fullName evidence="5">3'(2'), 5'-bisphosphate nucleotidase</fullName>
    </submittedName>
</protein>
<dbReference type="Pfam" id="PF00459">
    <property type="entry name" value="Inositol_P"/>
    <property type="match status" value="1"/>
</dbReference>
<dbReference type="RefSeq" id="WP_091153812.1">
    <property type="nucleotide sequence ID" value="NZ_FNOT01000004.1"/>
</dbReference>
<dbReference type="InterPro" id="IPR000760">
    <property type="entry name" value="Inositol_monophosphatase-like"/>
</dbReference>
<evidence type="ECO:0000256" key="1">
    <source>
        <dbReference type="ARBA" id="ARBA00022723"/>
    </source>
</evidence>
<dbReference type="EMBL" id="FNOT01000004">
    <property type="protein sequence ID" value="SDX98914.1"/>
    <property type="molecule type" value="Genomic_DNA"/>
</dbReference>
<dbReference type="PROSITE" id="PS00629">
    <property type="entry name" value="IMP_1"/>
    <property type="match status" value="1"/>
</dbReference>
<dbReference type="PANTHER" id="PTHR20854:SF4">
    <property type="entry name" value="INOSITOL-1-MONOPHOSPHATASE-RELATED"/>
    <property type="match status" value="1"/>
</dbReference>
<feature type="binding site" evidence="4">
    <location>
        <position position="183"/>
    </location>
    <ligand>
        <name>Mg(2+)</name>
        <dbReference type="ChEBI" id="CHEBI:18420"/>
        <label>1</label>
        <note>catalytic</note>
    </ligand>
</feature>
<feature type="binding site" evidence="4">
    <location>
        <position position="203"/>
    </location>
    <ligand>
        <name>Mg(2+)</name>
        <dbReference type="ChEBI" id="CHEBI:18420"/>
        <label>1</label>
        <note>catalytic</note>
    </ligand>
</feature>
<gene>
    <name evidence="5" type="ORF">SAMN05660209_01756</name>
</gene>
<keyword evidence="3 4" id="KW-0460">Magnesium</keyword>
<evidence type="ECO:0000256" key="2">
    <source>
        <dbReference type="ARBA" id="ARBA00022801"/>
    </source>
</evidence>
<dbReference type="SUPFAM" id="SSF56655">
    <property type="entry name" value="Carbohydrate phosphatase"/>
    <property type="match status" value="1"/>
</dbReference>
<keyword evidence="2" id="KW-0378">Hydrolase</keyword>
<dbReference type="GO" id="GO:0046872">
    <property type="term" value="F:metal ion binding"/>
    <property type="evidence" value="ECO:0007669"/>
    <property type="project" value="UniProtKB-KW"/>
</dbReference>
<dbReference type="InterPro" id="IPR020583">
    <property type="entry name" value="Inositol_monoP_metal-BS"/>
</dbReference>
<dbReference type="Gene3D" id="3.30.540.10">
    <property type="entry name" value="Fructose-1,6-Bisphosphatase, subunit A, domain 1"/>
    <property type="match status" value="1"/>
</dbReference>
<evidence type="ECO:0000256" key="3">
    <source>
        <dbReference type="ARBA" id="ARBA00022842"/>
    </source>
</evidence>
<keyword evidence="6" id="KW-1185">Reference proteome</keyword>
<dbReference type="GO" id="GO:0008934">
    <property type="term" value="F:inositol monophosphate 1-phosphatase activity"/>
    <property type="evidence" value="ECO:0007669"/>
    <property type="project" value="TreeGrafter"/>
</dbReference>
<organism evidence="5 6">
    <name type="scientific">Geodermatophilus africanus</name>
    <dbReference type="NCBI Taxonomy" id="1137993"/>
    <lineage>
        <taxon>Bacteria</taxon>
        <taxon>Bacillati</taxon>
        <taxon>Actinomycetota</taxon>
        <taxon>Actinomycetes</taxon>
        <taxon>Geodermatophilales</taxon>
        <taxon>Geodermatophilaceae</taxon>
        <taxon>Geodermatophilus</taxon>
    </lineage>
</organism>
<evidence type="ECO:0000313" key="6">
    <source>
        <dbReference type="Proteomes" id="UP000198921"/>
    </source>
</evidence>
<dbReference type="GO" id="GO:0006020">
    <property type="term" value="P:inositol metabolic process"/>
    <property type="evidence" value="ECO:0007669"/>
    <property type="project" value="TreeGrafter"/>
</dbReference>
<keyword evidence="1 4" id="KW-0479">Metal-binding</keyword>